<organism evidence="2 3">
    <name type="scientific">Naematelia encephala</name>
    <dbReference type="NCBI Taxonomy" id="71784"/>
    <lineage>
        <taxon>Eukaryota</taxon>
        <taxon>Fungi</taxon>
        <taxon>Dikarya</taxon>
        <taxon>Basidiomycota</taxon>
        <taxon>Agaricomycotina</taxon>
        <taxon>Tremellomycetes</taxon>
        <taxon>Tremellales</taxon>
        <taxon>Naemateliaceae</taxon>
        <taxon>Naematelia</taxon>
    </lineage>
</organism>
<evidence type="ECO:0000313" key="2">
    <source>
        <dbReference type="EMBL" id="ORY26324.1"/>
    </source>
</evidence>
<dbReference type="AlphaFoldDB" id="A0A1Y2AV45"/>
<feature type="region of interest" description="Disordered" evidence="1">
    <location>
        <begin position="641"/>
        <end position="767"/>
    </location>
</feature>
<dbReference type="OrthoDB" id="2564618at2759"/>
<feature type="region of interest" description="Disordered" evidence="1">
    <location>
        <begin position="558"/>
        <end position="598"/>
    </location>
</feature>
<name>A0A1Y2AV45_9TREE</name>
<feature type="compositionally biased region" description="Low complexity" evidence="1">
    <location>
        <begin position="13"/>
        <end position="26"/>
    </location>
</feature>
<feature type="compositionally biased region" description="Polar residues" evidence="1">
    <location>
        <begin position="372"/>
        <end position="388"/>
    </location>
</feature>
<feature type="region of interest" description="Disordered" evidence="1">
    <location>
        <begin position="149"/>
        <end position="482"/>
    </location>
</feature>
<feature type="compositionally biased region" description="Polar residues" evidence="1">
    <location>
        <begin position="562"/>
        <end position="578"/>
    </location>
</feature>
<feature type="compositionally biased region" description="Low complexity" evidence="1">
    <location>
        <begin position="93"/>
        <end position="109"/>
    </location>
</feature>
<comment type="caution">
    <text evidence="2">The sequence shown here is derived from an EMBL/GenBank/DDBJ whole genome shotgun (WGS) entry which is preliminary data.</text>
</comment>
<feature type="compositionally biased region" description="Basic and acidic residues" evidence="1">
    <location>
        <begin position="645"/>
        <end position="663"/>
    </location>
</feature>
<dbReference type="Proteomes" id="UP000193986">
    <property type="component" value="Unassembled WGS sequence"/>
</dbReference>
<protein>
    <submittedName>
        <fullName evidence="2">Uncharacterized protein</fullName>
    </submittedName>
</protein>
<dbReference type="EMBL" id="MCFC01000048">
    <property type="protein sequence ID" value="ORY26324.1"/>
    <property type="molecule type" value="Genomic_DNA"/>
</dbReference>
<reference evidence="2 3" key="1">
    <citation type="submission" date="2016-07" db="EMBL/GenBank/DDBJ databases">
        <title>Pervasive Adenine N6-methylation of Active Genes in Fungi.</title>
        <authorList>
            <consortium name="DOE Joint Genome Institute"/>
            <person name="Mondo S.J."/>
            <person name="Dannebaum R.O."/>
            <person name="Kuo R.C."/>
            <person name="Labutti K."/>
            <person name="Haridas S."/>
            <person name="Kuo A."/>
            <person name="Salamov A."/>
            <person name="Ahrendt S.R."/>
            <person name="Lipzen A."/>
            <person name="Sullivan W."/>
            <person name="Andreopoulos W.B."/>
            <person name="Clum A."/>
            <person name="Lindquist E."/>
            <person name="Daum C."/>
            <person name="Ramamoorthy G.K."/>
            <person name="Gryganskyi A."/>
            <person name="Culley D."/>
            <person name="Magnuson J.K."/>
            <person name="James T.Y."/>
            <person name="O'Malley M.A."/>
            <person name="Stajich J.E."/>
            <person name="Spatafora J.W."/>
            <person name="Visel A."/>
            <person name="Grigoriev I.V."/>
        </authorList>
    </citation>
    <scope>NUCLEOTIDE SEQUENCE [LARGE SCALE GENOMIC DNA]</scope>
    <source>
        <strain evidence="2 3">68-887.2</strain>
    </source>
</reference>
<feature type="compositionally biased region" description="Polar residues" evidence="1">
    <location>
        <begin position="433"/>
        <end position="481"/>
    </location>
</feature>
<keyword evidence="3" id="KW-1185">Reference proteome</keyword>
<evidence type="ECO:0000256" key="1">
    <source>
        <dbReference type="SAM" id="MobiDB-lite"/>
    </source>
</evidence>
<feature type="compositionally biased region" description="Polar residues" evidence="1">
    <location>
        <begin position="689"/>
        <end position="709"/>
    </location>
</feature>
<feature type="compositionally biased region" description="Low complexity" evidence="1">
    <location>
        <begin position="300"/>
        <end position="325"/>
    </location>
</feature>
<feature type="region of interest" description="Disordered" evidence="1">
    <location>
        <begin position="524"/>
        <end position="546"/>
    </location>
</feature>
<sequence>MVNLRNKRSARQLVSLPFPTSSSTLLCDGDPSPEQPRFSAESLAPPGAYSPLFTSGLGVMRAPTPSPTLSSFPSPPKHDLSITLPNGSPTSLSSEKPSVSPAKSSSPLKTPHRRRRSSVIETTPQRLAKSGLDSNVERALDSVMRSLRQVAMSTPRARDSYREQSRWSSSSEESMPGPGESEDGGFWRPRKSFESNRSRATSRSRKSRKSEDTETVEIEAPVPPVPKVQVPVTPGRRQRMMEGLVKRLGLTPRKKSMPPPMSLEDRSMPPPLPVEAPMPPEIENPSWTLPPAPPERTLPKKSSLRSLRSVLSKKSSTTTLRSMRSAALSHHPFANTGPIMDCDPPPVPRRPIEEVPFCLPTPTTPRGRRTPKTSIGQPRLQPSTSPSKFLQDMPRRAPGTPKDDEGLDDLPVPVPAIPKPLSPAEEIRFDAESYSSPVIDSFTSPRTQSIPGDASSYSSPGVGSFTSPRAHSTPSDLSTPRSEFIMTPNASMEVDTPSTGTPVLTARAADSALKPKRLLSLLPRQQRANLGLQSPMADGKRTKKSTVDMRAFVGMPLKEKNTNILSRPTPFPSTNKTPSDVIRDTLKNEPFKVPAEARRDPLGLLGKRVGSDEMPYRGGAGDGWATPFPRLSEHGQDDYFVFSKSGREPDDHFDSRFASEQETHLGNSEFASERFGNLKSASEEEQDNHSGISQPASEIENHSSVSETIMEQERGTKFRPSTFGTPSPLDFTASPKKRFSTSTTRSARRRKESDVSMETEESAARTEEWELEGWLREVERVEARV</sequence>
<accession>A0A1Y2AV45</accession>
<feature type="compositionally biased region" description="Basic residues" evidence="1">
    <location>
        <begin position="1"/>
        <end position="10"/>
    </location>
</feature>
<gene>
    <name evidence="2" type="ORF">BCR39DRAFT_589709</name>
</gene>
<proteinExistence type="predicted"/>
<dbReference type="InParanoid" id="A0A1Y2AV45"/>
<feature type="compositionally biased region" description="Low complexity" evidence="1">
    <location>
        <begin position="354"/>
        <end position="365"/>
    </location>
</feature>
<feature type="compositionally biased region" description="Basic and acidic residues" evidence="1">
    <location>
        <begin position="156"/>
        <end position="165"/>
    </location>
</feature>
<feature type="compositionally biased region" description="Pro residues" evidence="1">
    <location>
        <begin position="268"/>
        <end position="296"/>
    </location>
</feature>
<evidence type="ECO:0000313" key="3">
    <source>
        <dbReference type="Proteomes" id="UP000193986"/>
    </source>
</evidence>
<feature type="compositionally biased region" description="Polar residues" evidence="1">
    <location>
        <begin position="83"/>
        <end position="92"/>
    </location>
</feature>
<feature type="compositionally biased region" description="Basic and acidic residues" evidence="1">
    <location>
        <begin position="581"/>
        <end position="598"/>
    </location>
</feature>
<feature type="compositionally biased region" description="Pro residues" evidence="1">
    <location>
        <begin position="412"/>
        <end position="421"/>
    </location>
</feature>
<feature type="region of interest" description="Disordered" evidence="1">
    <location>
        <begin position="1"/>
        <end position="137"/>
    </location>
</feature>
<feature type="compositionally biased region" description="Low complexity" evidence="1">
    <location>
        <begin position="168"/>
        <end position="179"/>
    </location>
</feature>